<keyword evidence="2" id="KW-0689">Ribosomal protein</keyword>
<organism evidence="5 6">
    <name type="scientific">Pachysolen tannophilus NRRL Y-2460</name>
    <dbReference type="NCBI Taxonomy" id="669874"/>
    <lineage>
        <taxon>Eukaryota</taxon>
        <taxon>Fungi</taxon>
        <taxon>Dikarya</taxon>
        <taxon>Ascomycota</taxon>
        <taxon>Saccharomycotina</taxon>
        <taxon>Pichiomycetes</taxon>
        <taxon>Pachysolenaceae</taxon>
        <taxon>Pachysolen</taxon>
    </lineage>
</organism>
<name>A0A1E4TZM6_PACTA</name>
<keyword evidence="3" id="KW-0687">Ribonucleoprotein</keyword>
<dbReference type="OrthoDB" id="268693at2759"/>
<dbReference type="SUPFAM" id="SSF52042">
    <property type="entry name" value="Ribosomal protein L32e"/>
    <property type="match status" value="1"/>
</dbReference>
<dbReference type="CDD" id="cd00513">
    <property type="entry name" value="Ribosomal_L32_L32e"/>
    <property type="match status" value="1"/>
</dbReference>
<dbReference type="GO" id="GO:0022625">
    <property type="term" value="C:cytosolic large ribosomal subunit"/>
    <property type="evidence" value="ECO:0007669"/>
    <property type="project" value="TreeGrafter"/>
</dbReference>
<dbReference type="PROSITE" id="PS00580">
    <property type="entry name" value="RIBOSOMAL_L32E"/>
    <property type="match status" value="1"/>
</dbReference>
<dbReference type="STRING" id="669874.A0A1E4TZM6"/>
<dbReference type="AlphaFoldDB" id="A0A1E4TZM6"/>
<evidence type="ECO:0000256" key="4">
    <source>
        <dbReference type="SAM" id="MobiDB-lite"/>
    </source>
</evidence>
<sequence>MAPALPHPKIVKKHSKKFKRHHSDRYHRVSENWRKQKGIDSCVRRRFRGTISQPKIGYGSNKRTRHLAPSGHKSYLVSNIKDLEVLMMHTKTYAGEIAHNVSSRKRVEILARAKALGVRITNPKARLALEA</sequence>
<dbReference type="PANTHER" id="PTHR23413:SF1">
    <property type="entry name" value="RIBOSOMAL PROTEIN L32"/>
    <property type="match status" value="1"/>
</dbReference>
<dbReference type="Proteomes" id="UP000094236">
    <property type="component" value="Unassembled WGS sequence"/>
</dbReference>
<feature type="compositionally biased region" description="Basic residues" evidence="4">
    <location>
        <begin position="9"/>
        <end position="23"/>
    </location>
</feature>
<dbReference type="InterPro" id="IPR018263">
    <property type="entry name" value="Ribosomal_eL32_CS"/>
</dbReference>
<feature type="region of interest" description="Disordered" evidence="4">
    <location>
        <begin position="1"/>
        <end position="23"/>
    </location>
</feature>
<dbReference type="GO" id="GO:0006412">
    <property type="term" value="P:translation"/>
    <property type="evidence" value="ECO:0007669"/>
    <property type="project" value="InterPro"/>
</dbReference>
<protein>
    <recommendedName>
        <fullName evidence="7">60S ribosomal protein L32</fullName>
    </recommendedName>
</protein>
<dbReference type="Pfam" id="PF01655">
    <property type="entry name" value="Ribosomal_L32e"/>
    <property type="match status" value="1"/>
</dbReference>
<dbReference type="InterPro" id="IPR036351">
    <property type="entry name" value="Ribosomal_eL32_sf"/>
</dbReference>
<gene>
    <name evidence="5" type="ORF">PACTADRAFT_48938</name>
</gene>
<keyword evidence="6" id="KW-1185">Reference proteome</keyword>
<dbReference type="EMBL" id="KV454012">
    <property type="protein sequence ID" value="ODV97189.1"/>
    <property type="molecule type" value="Genomic_DNA"/>
</dbReference>
<dbReference type="InterPro" id="IPR001515">
    <property type="entry name" value="Ribosomal_eL32"/>
</dbReference>
<dbReference type="SMART" id="SM01393">
    <property type="entry name" value="Ribosomal_L32e"/>
    <property type="match status" value="1"/>
</dbReference>
<evidence type="ECO:0000256" key="2">
    <source>
        <dbReference type="ARBA" id="ARBA00022980"/>
    </source>
</evidence>
<dbReference type="GO" id="GO:0003735">
    <property type="term" value="F:structural constituent of ribosome"/>
    <property type="evidence" value="ECO:0007669"/>
    <property type="project" value="InterPro"/>
</dbReference>
<evidence type="ECO:0000256" key="1">
    <source>
        <dbReference type="ARBA" id="ARBA00008431"/>
    </source>
</evidence>
<proteinExistence type="inferred from homology"/>
<evidence type="ECO:0008006" key="7">
    <source>
        <dbReference type="Google" id="ProtNLM"/>
    </source>
</evidence>
<accession>A0A1E4TZM6</accession>
<comment type="similarity">
    <text evidence="1">Belongs to the eukaryotic ribosomal protein eL32 family.</text>
</comment>
<evidence type="ECO:0000256" key="3">
    <source>
        <dbReference type="ARBA" id="ARBA00023274"/>
    </source>
</evidence>
<evidence type="ECO:0000313" key="5">
    <source>
        <dbReference type="EMBL" id="ODV97189.1"/>
    </source>
</evidence>
<dbReference type="PANTHER" id="PTHR23413">
    <property type="entry name" value="60S RIBOSOMAL PROTEIN L32 AND DNA-DIRECTED RNA POLYMERASE II, SUBUNIT N"/>
    <property type="match status" value="1"/>
</dbReference>
<evidence type="ECO:0000313" key="6">
    <source>
        <dbReference type="Proteomes" id="UP000094236"/>
    </source>
</evidence>
<reference evidence="6" key="1">
    <citation type="submission" date="2016-05" db="EMBL/GenBank/DDBJ databases">
        <title>Comparative genomics of biotechnologically important yeasts.</title>
        <authorList>
            <consortium name="DOE Joint Genome Institute"/>
            <person name="Riley R."/>
            <person name="Haridas S."/>
            <person name="Wolfe K.H."/>
            <person name="Lopes M.R."/>
            <person name="Hittinger C.T."/>
            <person name="Goker M."/>
            <person name="Salamov A."/>
            <person name="Wisecaver J."/>
            <person name="Long T.M."/>
            <person name="Aerts A.L."/>
            <person name="Barry K."/>
            <person name="Choi C."/>
            <person name="Clum A."/>
            <person name="Coughlan A.Y."/>
            <person name="Deshpande S."/>
            <person name="Douglass A.P."/>
            <person name="Hanson S.J."/>
            <person name="Klenk H.-P."/>
            <person name="Labutti K."/>
            <person name="Lapidus A."/>
            <person name="Lindquist E."/>
            <person name="Lipzen A."/>
            <person name="Meier-Kolthoff J.P."/>
            <person name="Ohm R.A."/>
            <person name="Otillar R.P."/>
            <person name="Pangilinan J."/>
            <person name="Peng Y."/>
            <person name="Rokas A."/>
            <person name="Rosa C.A."/>
            <person name="Scheuner C."/>
            <person name="Sibirny A.A."/>
            <person name="Slot J.C."/>
            <person name="Stielow J.B."/>
            <person name="Sun H."/>
            <person name="Kurtzman C.P."/>
            <person name="Blackwell M."/>
            <person name="Grigoriev I.V."/>
            <person name="Jeffries T.W."/>
        </authorList>
    </citation>
    <scope>NUCLEOTIDE SEQUENCE [LARGE SCALE GENOMIC DNA]</scope>
    <source>
        <strain evidence="6">NRRL Y-2460</strain>
    </source>
</reference>